<dbReference type="EMBL" id="ML993611">
    <property type="protein sequence ID" value="KAF2162978.1"/>
    <property type="molecule type" value="Genomic_DNA"/>
</dbReference>
<sequence length="176" mass="19963">MPPSKAVSRALMKYPRLTDGSSYCSYPSFLREAFRLSKPVALLTVTKAEVDTEFATQVRQSLAHDDGLSQRLIDEATNKTSNQLWETLRSDLAKRNPRQVPTGIDLQAVKDIKLAAVGWDPRNRRRPNDSLSVQRYEDFARKTESLNRETEFDKALMDDAFRLAVSRITNQSTKGV</sequence>
<organism evidence="1 2">
    <name type="scientific">Zasmidium cellare ATCC 36951</name>
    <dbReference type="NCBI Taxonomy" id="1080233"/>
    <lineage>
        <taxon>Eukaryota</taxon>
        <taxon>Fungi</taxon>
        <taxon>Dikarya</taxon>
        <taxon>Ascomycota</taxon>
        <taxon>Pezizomycotina</taxon>
        <taxon>Dothideomycetes</taxon>
        <taxon>Dothideomycetidae</taxon>
        <taxon>Mycosphaerellales</taxon>
        <taxon>Mycosphaerellaceae</taxon>
        <taxon>Zasmidium</taxon>
    </lineage>
</organism>
<name>A0A6A6C9R2_ZASCE</name>
<reference evidence="1" key="1">
    <citation type="journal article" date="2020" name="Stud. Mycol.">
        <title>101 Dothideomycetes genomes: a test case for predicting lifestyles and emergence of pathogens.</title>
        <authorList>
            <person name="Haridas S."/>
            <person name="Albert R."/>
            <person name="Binder M."/>
            <person name="Bloem J."/>
            <person name="Labutti K."/>
            <person name="Salamov A."/>
            <person name="Andreopoulos B."/>
            <person name="Baker S."/>
            <person name="Barry K."/>
            <person name="Bills G."/>
            <person name="Bluhm B."/>
            <person name="Cannon C."/>
            <person name="Castanera R."/>
            <person name="Culley D."/>
            <person name="Daum C."/>
            <person name="Ezra D."/>
            <person name="Gonzalez J."/>
            <person name="Henrissat B."/>
            <person name="Kuo A."/>
            <person name="Liang C."/>
            <person name="Lipzen A."/>
            <person name="Lutzoni F."/>
            <person name="Magnuson J."/>
            <person name="Mondo S."/>
            <person name="Nolan M."/>
            <person name="Ohm R."/>
            <person name="Pangilinan J."/>
            <person name="Park H.-J."/>
            <person name="Ramirez L."/>
            <person name="Alfaro M."/>
            <person name="Sun H."/>
            <person name="Tritt A."/>
            <person name="Yoshinaga Y."/>
            <person name="Zwiers L.-H."/>
            <person name="Turgeon B."/>
            <person name="Goodwin S."/>
            <person name="Spatafora J."/>
            <person name="Crous P."/>
            <person name="Grigoriev I."/>
        </authorList>
    </citation>
    <scope>NUCLEOTIDE SEQUENCE</scope>
    <source>
        <strain evidence="1">ATCC 36951</strain>
    </source>
</reference>
<proteinExistence type="predicted"/>
<dbReference type="AlphaFoldDB" id="A0A6A6C9R2"/>
<keyword evidence="2" id="KW-1185">Reference proteome</keyword>
<evidence type="ECO:0000313" key="2">
    <source>
        <dbReference type="Proteomes" id="UP000799537"/>
    </source>
</evidence>
<dbReference type="GeneID" id="54561563"/>
<dbReference type="RefSeq" id="XP_033663867.1">
    <property type="nucleotide sequence ID" value="XM_033808291.1"/>
</dbReference>
<gene>
    <name evidence="1" type="ORF">M409DRAFT_26827</name>
</gene>
<evidence type="ECO:0000313" key="1">
    <source>
        <dbReference type="EMBL" id="KAF2162978.1"/>
    </source>
</evidence>
<accession>A0A6A6C9R2</accession>
<protein>
    <submittedName>
        <fullName evidence="1">Uncharacterized protein</fullName>
    </submittedName>
</protein>
<dbReference type="OrthoDB" id="3650791at2759"/>
<dbReference type="Proteomes" id="UP000799537">
    <property type="component" value="Unassembled WGS sequence"/>
</dbReference>